<feature type="transmembrane region" description="Helical" evidence="9">
    <location>
        <begin position="239"/>
        <end position="257"/>
    </location>
</feature>
<keyword evidence="5 9" id="KW-0812">Transmembrane</keyword>
<keyword evidence="3" id="KW-0813">Transport</keyword>
<feature type="transmembrane region" description="Helical" evidence="9">
    <location>
        <begin position="403"/>
        <end position="425"/>
    </location>
</feature>
<dbReference type="PROSITE" id="PS50850">
    <property type="entry name" value="MFS"/>
    <property type="match status" value="1"/>
</dbReference>
<evidence type="ECO:0000256" key="7">
    <source>
        <dbReference type="ARBA" id="ARBA00023136"/>
    </source>
</evidence>
<feature type="transmembrane region" description="Helical" evidence="9">
    <location>
        <begin position="133"/>
        <end position="156"/>
    </location>
</feature>
<dbReference type="PRINTS" id="PR01036">
    <property type="entry name" value="TCRTETB"/>
</dbReference>
<dbReference type="CDD" id="cd17502">
    <property type="entry name" value="MFS_Azr1_MDR_like"/>
    <property type="match status" value="1"/>
</dbReference>
<protein>
    <submittedName>
        <fullName evidence="11">MFS transporter</fullName>
    </submittedName>
</protein>
<feature type="transmembrane region" description="Helical" evidence="9">
    <location>
        <begin position="168"/>
        <end position="187"/>
    </location>
</feature>
<gene>
    <name evidence="11" type="ORF">DWB68_01520</name>
</gene>
<keyword evidence="6 9" id="KW-1133">Transmembrane helix</keyword>
<evidence type="ECO:0000256" key="4">
    <source>
        <dbReference type="ARBA" id="ARBA00022475"/>
    </source>
</evidence>
<dbReference type="AlphaFoldDB" id="A0A399JM44"/>
<evidence type="ECO:0000313" key="12">
    <source>
        <dbReference type="Proteomes" id="UP000265419"/>
    </source>
</evidence>
<evidence type="ECO:0000256" key="6">
    <source>
        <dbReference type="ARBA" id="ARBA00022989"/>
    </source>
</evidence>
<dbReference type="SUPFAM" id="SSF103473">
    <property type="entry name" value="MFS general substrate transporter"/>
    <property type="match status" value="1"/>
</dbReference>
<reference evidence="11 12" key="1">
    <citation type="submission" date="2018-07" db="EMBL/GenBank/DDBJ databases">
        <title>Arthrobacter sp. nov., isolated from raw cow's milk with high bacterial count.</title>
        <authorList>
            <person name="Hahne J."/>
            <person name="Isele D."/>
            <person name="Lipski A."/>
        </authorList>
    </citation>
    <scope>NUCLEOTIDE SEQUENCE [LARGE SCALE GENOMIC DNA]</scope>
    <source>
        <strain evidence="11 12">JZ R-35</strain>
    </source>
</reference>
<comment type="caution">
    <text evidence="11">The sequence shown here is derived from an EMBL/GenBank/DDBJ whole genome shotgun (WGS) entry which is preliminary data.</text>
</comment>
<evidence type="ECO:0000256" key="3">
    <source>
        <dbReference type="ARBA" id="ARBA00022448"/>
    </source>
</evidence>
<dbReference type="PANTHER" id="PTHR23501">
    <property type="entry name" value="MAJOR FACILITATOR SUPERFAMILY"/>
    <property type="match status" value="1"/>
</dbReference>
<dbReference type="InterPro" id="IPR020846">
    <property type="entry name" value="MFS_dom"/>
</dbReference>
<dbReference type="NCBIfam" id="TIGR00711">
    <property type="entry name" value="efflux_EmrB"/>
    <property type="match status" value="1"/>
</dbReference>
<feature type="transmembrane region" description="Helical" evidence="9">
    <location>
        <begin position="208"/>
        <end position="227"/>
    </location>
</feature>
<dbReference type="Proteomes" id="UP000265419">
    <property type="component" value="Unassembled WGS sequence"/>
</dbReference>
<feature type="transmembrane region" description="Helical" evidence="9">
    <location>
        <begin position="45"/>
        <end position="63"/>
    </location>
</feature>
<comment type="subcellular location">
    <subcellularLocation>
        <location evidence="1">Cell membrane</location>
        <topology evidence="1">Multi-pass membrane protein</topology>
    </subcellularLocation>
</comment>
<dbReference type="InterPro" id="IPR011701">
    <property type="entry name" value="MFS"/>
</dbReference>
<feature type="transmembrane region" description="Helical" evidence="9">
    <location>
        <begin position="100"/>
        <end position="121"/>
    </location>
</feature>
<organism evidence="11 12">
    <name type="scientific">Galactobacter valiniphilus</name>
    <dbReference type="NCBI Taxonomy" id="2676122"/>
    <lineage>
        <taxon>Bacteria</taxon>
        <taxon>Bacillati</taxon>
        <taxon>Actinomycetota</taxon>
        <taxon>Actinomycetes</taxon>
        <taxon>Micrococcales</taxon>
        <taxon>Micrococcaceae</taxon>
        <taxon>Galactobacter</taxon>
    </lineage>
</organism>
<feature type="transmembrane region" description="Helical" evidence="9">
    <location>
        <begin position="12"/>
        <end position="33"/>
    </location>
</feature>
<dbReference type="GO" id="GO:0005886">
    <property type="term" value="C:plasma membrane"/>
    <property type="evidence" value="ECO:0007669"/>
    <property type="project" value="UniProtKB-SubCell"/>
</dbReference>
<feature type="domain" description="Major facilitator superfamily (MFS) profile" evidence="10">
    <location>
        <begin position="9"/>
        <end position="517"/>
    </location>
</feature>
<evidence type="ECO:0000313" key="11">
    <source>
        <dbReference type="EMBL" id="RII43656.1"/>
    </source>
</evidence>
<dbReference type="InterPro" id="IPR036259">
    <property type="entry name" value="MFS_trans_sf"/>
</dbReference>
<comment type="similarity">
    <text evidence="2">Belongs to the major facilitator superfamily. TCR/Tet family.</text>
</comment>
<evidence type="ECO:0000259" key="10">
    <source>
        <dbReference type="PROSITE" id="PS50850"/>
    </source>
</evidence>
<feature type="transmembrane region" description="Helical" evidence="9">
    <location>
        <begin position="278"/>
        <end position="297"/>
    </location>
</feature>
<keyword evidence="12" id="KW-1185">Reference proteome</keyword>
<evidence type="ECO:0000256" key="2">
    <source>
        <dbReference type="ARBA" id="ARBA00007520"/>
    </source>
</evidence>
<evidence type="ECO:0000256" key="5">
    <source>
        <dbReference type="ARBA" id="ARBA00022692"/>
    </source>
</evidence>
<dbReference type="Gene3D" id="1.20.1720.10">
    <property type="entry name" value="Multidrug resistance protein D"/>
    <property type="match status" value="1"/>
</dbReference>
<evidence type="ECO:0000256" key="1">
    <source>
        <dbReference type="ARBA" id="ARBA00004651"/>
    </source>
</evidence>
<feature type="region of interest" description="Disordered" evidence="8">
    <location>
        <begin position="545"/>
        <end position="575"/>
    </location>
</feature>
<keyword evidence="7 9" id="KW-0472">Membrane</keyword>
<feature type="transmembrane region" description="Helical" evidence="9">
    <location>
        <begin position="343"/>
        <end position="361"/>
    </location>
</feature>
<evidence type="ECO:0000256" key="9">
    <source>
        <dbReference type="SAM" id="Phobius"/>
    </source>
</evidence>
<feature type="transmembrane region" description="Helical" evidence="9">
    <location>
        <begin position="367"/>
        <end position="391"/>
    </location>
</feature>
<dbReference type="GO" id="GO:0022857">
    <property type="term" value="F:transmembrane transporter activity"/>
    <property type="evidence" value="ECO:0007669"/>
    <property type="project" value="InterPro"/>
</dbReference>
<dbReference type="Gene3D" id="1.20.1250.20">
    <property type="entry name" value="MFS general substrate transporter like domains"/>
    <property type="match status" value="1"/>
</dbReference>
<keyword evidence="4" id="KW-1003">Cell membrane</keyword>
<dbReference type="PANTHER" id="PTHR23501:SF197">
    <property type="entry name" value="COMD"/>
    <property type="match status" value="1"/>
</dbReference>
<accession>A0A399JM44</accession>
<dbReference type="EMBL" id="QQXK01000002">
    <property type="protein sequence ID" value="RII43656.1"/>
    <property type="molecule type" value="Genomic_DNA"/>
</dbReference>
<sequence>MSHRQVLEALSGLLLGMFVSMIANTVVSTSMPTIVHDINGTQSDYTWVITAALLATTVSTPIWGKLADLMNRKLLMQLSLIIFVASSAIAGFSTSPEMLITMRVFQGLGGGGMAALSQIIMADIISPRDRGKYMGLFGAVMAVGTVGGPLLGGVIADHMGGFTPDGMGWRWNFFVSVPFAIAALILLQKTLHLPKLEKRKVSIDYIGIVLLGSGVSLLLIWVSMAGSSKTSSFAWASPQTAWMTSVAAVLLIAFVFVELKVKEPLIDMHLFQNRTFTLSVVASISVGLAMFGSSVYLSQYMIMARGATATMAGIMTIPMMAGLLVISTVVGGAITRTGKWKSYVVIGSVLLTGSLFALGTIHYDTNYWLVAIYMFIMGAGVGMVMQNLVLVVQNAVNPREMGVASSAVTFFRSLGGTIGVSWLGAMLANKIPSLLGDKEWELKSAMGELAKTDPSALAAFTKEYQSGQLPTPASMPEIIRPIFEWVYGDGIAHVFLLAAPLAIVTLVAVIFLPNLPLSNQTRTERAESEKEAALAAATVVADAGAEQQVLEGTQAEPAPSGAGDTTTGGRHGQRD</sequence>
<proteinExistence type="inferred from homology"/>
<name>A0A399JM44_9MICC</name>
<dbReference type="InterPro" id="IPR004638">
    <property type="entry name" value="EmrB-like"/>
</dbReference>
<dbReference type="Pfam" id="PF07690">
    <property type="entry name" value="MFS_1"/>
    <property type="match status" value="1"/>
</dbReference>
<evidence type="ECO:0000256" key="8">
    <source>
        <dbReference type="SAM" id="MobiDB-lite"/>
    </source>
</evidence>
<feature type="transmembrane region" description="Helical" evidence="9">
    <location>
        <begin position="75"/>
        <end position="94"/>
    </location>
</feature>
<dbReference type="FunFam" id="1.20.1720.10:FF:000004">
    <property type="entry name" value="EmrB/QacA family drug resistance transporter"/>
    <property type="match status" value="1"/>
</dbReference>
<feature type="transmembrane region" description="Helical" evidence="9">
    <location>
        <begin position="309"/>
        <end position="331"/>
    </location>
</feature>
<feature type="transmembrane region" description="Helical" evidence="9">
    <location>
        <begin position="490"/>
        <end position="512"/>
    </location>
</feature>